<accession>A0ABD6A5R8</accession>
<dbReference type="EMBL" id="JBHTBF010000001">
    <property type="protein sequence ID" value="MFC7315979.1"/>
    <property type="molecule type" value="Genomic_DNA"/>
</dbReference>
<dbReference type="PANTHER" id="PTHR46268">
    <property type="entry name" value="STRESS RESPONSE PROTEIN NHAX"/>
    <property type="match status" value="1"/>
</dbReference>
<dbReference type="Proteomes" id="UP001596547">
    <property type="component" value="Unassembled WGS sequence"/>
</dbReference>
<dbReference type="GeneID" id="79314959"/>
<reference evidence="3 4" key="1">
    <citation type="journal article" date="2019" name="Int. J. Syst. Evol. Microbiol.">
        <title>The Global Catalogue of Microorganisms (GCM) 10K type strain sequencing project: providing services to taxonomists for standard genome sequencing and annotation.</title>
        <authorList>
            <consortium name="The Broad Institute Genomics Platform"/>
            <consortium name="The Broad Institute Genome Sequencing Center for Infectious Disease"/>
            <person name="Wu L."/>
            <person name="Ma J."/>
        </authorList>
    </citation>
    <scope>NUCLEOTIDE SEQUENCE [LARGE SCALE GENOMIC DNA]</scope>
    <source>
        <strain evidence="3 4">PSR21</strain>
    </source>
</reference>
<dbReference type="InterPro" id="IPR006016">
    <property type="entry name" value="UspA"/>
</dbReference>
<organism evidence="3 4">
    <name type="scientific">Halomarina halobia</name>
    <dbReference type="NCBI Taxonomy" id="3033386"/>
    <lineage>
        <taxon>Archaea</taxon>
        <taxon>Methanobacteriati</taxon>
        <taxon>Methanobacteriota</taxon>
        <taxon>Stenosarchaea group</taxon>
        <taxon>Halobacteria</taxon>
        <taxon>Halobacteriales</taxon>
        <taxon>Natronomonadaceae</taxon>
        <taxon>Halomarina</taxon>
    </lineage>
</organism>
<gene>
    <name evidence="3" type="ORF">ACFQPE_04115</name>
</gene>
<dbReference type="CDD" id="cd00293">
    <property type="entry name" value="USP-like"/>
    <property type="match status" value="2"/>
</dbReference>
<evidence type="ECO:0000259" key="2">
    <source>
        <dbReference type="Pfam" id="PF00582"/>
    </source>
</evidence>
<evidence type="ECO:0000256" key="1">
    <source>
        <dbReference type="ARBA" id="ARBA00008791"/>
    </source>
</evidence>
<dbReference type="Gene3D" id="3.40.50.12370">
    <property type="match status" value="1"/>
</dbReference>
<comment type="caution">
    <text evidence="3">The sequence shown here is derived from an EMBL/GenBank/DDBJ whole genome shotgun (WGS) entry which is preliminary data.</text>
</comment>
<name>A0ABD6A5R8_9EURY</name>
<dbReference type="PANTHER" id="PTHR46268:SF6">
    <property type="entry name" value="UNIVERSAL STRESS PROTEIN UP12"/>
    <property type="match status" value="1"/>
</dbReference>
<evidence type="ECO:0000313" key="4">
    <source>
        <dbReference type="Proteomes" id="UP001596547"/>
    </source>
</evidence>
<evidence type="ECO:0000313" key="3">
    <source>
        <dbReference type="EMBL" id="MFC7315979.1"/>
    </source>
</evidence>
<comment type="similarity">
    <text evidence="1">Belongs to the universal stress protein A family.</text>
</comment>
<keyword evidence="4" id="KW-1185">Reference proteome</keyword>
<sequence>MDFTPFTATWLGDGRDLPDGTAHIAGELTGERILVPLLAREAPAVTDQIEIAATLARATDASLHITNPIRVPEQTPMEFREQVATDDDHELLDWALNQASALTSRVDGGFLYSRRIVKGVLRTIATHDVDTLVLPGSSPKDLLRRKVTEQIAAHAECDVVVVNGRSGYGEVPSILLPIAGGPHSGLATDVARQIAEDCDAWIDILHVVEEDAPDRRRDAAEEYVDAAYERIERPETTTTWILEAADTVEAIIEQSRYYPLTVIGAPTKGSLRQFIYGSTNRSVRANARSVVLSAQNDHTAGPLADG</sequence>
<dbReference type="SUPFAM" id="SSF52402">
    <property type="entry name" value="Adenine nucleotide alpha hydrolases-like"/>
    <property type="match status" value="2"/>
</dbReference>
<dbReference type="Pfam" id="PF00582">
    <property type="entry name" value="Usp"/>
    <property type="match status" value="2"/>
</dbReference>
<feature type="domain" description="UspA" evidence="2">
    <location>
        <begin position="47"/>
        <end position="162"/>
    </location>
</feature>
<dbReference type="RefSeq" id="WP_276305381.1">
    <property type="nucleotide sequence ID" value="NZ_CP119992.1"/>
</dbReference>
<protein>
    <submittedName>
        <fullName evidence="3">Universal stress protein</fullName>
    </submittedName>
</protein>
<feature type="domain" description="UspA" evidence="2">
    <location>
        <begin position="174"/>
        <end position="289"/>
    </location>
</feature>
<proteinExistence type="inferred from homology"/>
<dbReference type="AlphaFoldDB" id="A0ABD6A5R8"/>